<dbReference type="EMBL" id="FRAT01000004">
    <property type="protein sequence ID" value="SHK71521.1"/>
    <property type="molecule type" value="Genomic_DNA"/>
</dbReference>
<feature type="domain" description="PhnB-like" evidence="1">
    <location>
        <begin position="8"/>
        <end position="131"/>
    </location>
</feature>
<proteinExistence type="predicted"/>
<keyword evidence="5" id="KW-1185">Reference proteome</keyword>
<dbReference type="SUPFAM" id="SSF54593">
    <property type="entry name" value="Glyoxalase/Bleomycin resistance protein/Dihydroxybiphenyl dioxygenase"/>
    <property type="match status" value="2"/>
</dbReference>
<evidence type="ECO:0000259" key="1">
    <source>
        <dbReference type="Pfam" id="PF06983"/>
    </source>
</evidence>
<evidence type="ECO:0000313" key="4">
    <source>
        <dbReference type="Proteomes" id="UP000184031"/>
    </source>
</evidence>
<dbReference type="InterPro" id="IPR009725">
    <property type="entry name" value="3_dmu_93_MTrfase"/>
</dbReference>
<dbReference type="PANTHER" id="PTHR33990">
    <property type="entry name" value="PROTEIN YJDN-RELATED"/>
    <property type="match status" value="1"/>
</dbReference>
<dbReference type="AlphaFoldDB" id="A0A1M6UQS1"/>
<evidence type="ECO:0000313" key="3">
    <source>
        <dbReference type="EMBL" id="SHK71521.1"/>
    </source>
</evidence>
<dbReference type="InterPro" id="IPR027259">
    <property type="entry name" value="MTase_demethylubiq_bac"/>
</dbReference>
<gene>
    <name evidence="2" type="ORF">SAMN04487891_11337</name>
    <name evidence="3" type="ORF">SAMN05216293_1729</name>
</gene>
<dbReference type="CDD" id="cd06588">
    <property type="entry name" value="PhnB_like"/>
    <property type="match status" value="2"/>
</dbReference>
<sequence length="302" mass="34332">MKTKKNTQKIVPFLWFDDRAEEAMNFYTSIFPNSKIDFLNKWPEGSPFPSTTVQNGCFTLDGTTFHAFDAGPMFKFNPSISFFVIFETMEEIDSVWEQLIKGGEAMMALDTYPWSERYGWVTDRFGLSWQLMKGKLEDVGQRVTPLLMLSGEQRGNAEQALNQYMSIFGDSSLDGISRYGANGPGPEGLVNHAQFKLEGQTFMVMDNGTEAEMPFNEAVSLYVNCKDQTEVDHLWEALTKNGGSESRCGWLKDRYGVSWQIVPEIVSEKLVNGEPHRVKQLMEALWQMKKLDVSQLVAAYNQ</sequence>
<dbReference type="Gene3D" id="3.30.720.110">
    <property type="match status" value="1"/>
</dbReference>
<dbReference type="Gene3D" id="3.10.180.10">
    <property type="entry name" value="2,3-Dihydroxybiphenyl 1,2-Dioxygenase, domain 1"/>
    <property type="match status" value="1"/>
</dbReference>
<dbReference type="PIRSF" id="PIRSF021700">
    <property type="entry name" value="3_dmu_93_MTrfase"/>
    <property type="match status" value="1"/>
</dbReference>
<dbReference type="Proteomes" id="UP000184031">
    <property type="component" value="Unassembled WGS sequence"/>
</dbReference>
<dbReference type="Proteomes" id="UP000198940">
    <property type="component" value="Unassembled WGS sequence"/>
</dbReference>
<dbReference type="PIRSF" id="PIRSF500687">
    <property type="entry name" value="MTase_demethylubiq_bact"/>
    <property type="match status" value="1"/>
</dbReference>
<dbReference type="EMBL" id="FOKU01000013">
    <property type="protein sequence ID" value="SFC53922.1"/>
    <property type="molecule type" value="Genomic_DNA"/>
</dbReference>
<dbReference type="OrthoDB" id="9806473at2"/>
<dbReference type="Pfam" id="PF06983">
    <property type="entry name" value="3-dmu-9_3-mt"/>
    <property type="match status" value="2"/>
</dbReference>
<feature type="domain" description="PhnB-like" evidence="1">
    <location>
        <begin position="142"/>
        <end position="262"/>
    </location>
</feature>
<evidence type="ECO:0000313" key="2">
    <source>
        <dbReference type="EMBL" id="SFC53922.1"/>
    </source>
</evidence>
<evidence type="ECO:0000313" key="5">
    <source>
        <dbReference type="Proteomes" id="UP000198940"/>
    </source>
</evidence>
<dbReference type="RefSeq" id="WP_072878897.1">
    <property type="nucleotide sequence ID" value="NZ_FOKU01000013.1"/>
</dbReference>
<dbReference type="InterPro" id="IPR028973">
    <property type="entry name" value="PhnB-like"/>
</dbReference>
<name>A0A1M6UQS1_9FLAO</name>
<dbReference type="STRING" id="1055723.SAMN05216293_1729"/>
<protein>
    <submittedName>
        <fullName evidence="3">Glyoxalase superfamily enzyme, possibly 3-demethylubiquinone-9 3-methyltransferase</fullName>
    </submittedName>
</protein>
<dbReference type="Gene3D" id="3.30.720.100">
    <property type="match status" value="1"/>
</dbReference>
<reference evidence="3 4" key="1">
    <citation type="submission" date="2016-11" db="EMBL/GenBank/DDBJ databases">
        <authorList>
            <person name="Varghese N."/>
            <person name="Submissions S."/>
        </authorList>
    </citation>
    <scope>NUCLEOTIDE SEQUENCE [LARGE SCALE GENOMIC DNA]</scope>
    <source>
        <strain evidence="3 4">CGMCC 1.12174</strain>
        <strain evidence="2 5">DSM 26351</strain>
    </source>
</reference>
<dbReference type="InterPro" id="IPR029068">
    <property type="entry name" value="Glyas_Bleomycin-R_OHBP_Dase"/>
</dbReference>
<accession>A0A1M6UQS1</accession>
<comment type="caution">
    <text evidence="3">The sequence shown here is derived from an EMBL/GenBank/DDBJ whole genome shotgun (WGS) entry which is preliminary data.</text>
</comment>
<organism evidence="3 4">
    <name type="scientific">Flagellimonas taeanensis</name>
    <dbReference type="NCBI Taxonomy" id="1005926"/>
    <lineage>
        <taxon>Bacteria</taxon>
        <taxon>Pseudomonadati</taxon>
        <taxon>Bacteroidota</taxon>
        <taxon>Flavobacteriia</taxon>
        <taxon>Flavobacteriales</taxon>
        <taxon>Flavobacteriaceae</taxon>
        <taxon>Flagellimonas</taxon>
    </lineage>
</organism>